<gene>
    <name evidence="2" type="ORF">E2C01_063627</name>
</gene>
<proteinExistence type="predicted"/>
<dbReference type="Proteomes" id="UP000324222">
    <property type="component" value="Unassembled WGS sequence"/>
</dbReference>
<evidence type="ECO:0000313" key="2">
    <source>
        <dbReference type="EMBL" id="MPC69404.1"/>
    </source>
</evidence>
<reference evidence="2 3" key="1">
    <citation type="submission" date="2019-05" db="EMBL/GenBank/DDBJ databases">
        <title>Another draft genome of Portunus trituberculatus and its Hox gene families provides insights of decapod evolution.</title>
        <authorList>
            <person name="Jeong J.-H."/>
            <person name="Song I."/>
            <person name="Kim S."/>
            <person name="Choi T."/>
            <person name="Kim D."/>
            <person name="Ryu S."/>
            <person name="Kim W."/>
        </authorList>
    </citation>
    <scope>NUCLEOTIDE SEQUENCE [LARGE SCALE GENOMIC DNA]</scope>
    <source>
        <tissue evidence="2">Muscle</tissue>
    </source>
</reference>
<comment type="caution">
    <text evidence="2">The sequence shown here is derived from an EMBL/GenBank/DDBJ whole genome shotgun (WGS) entry which is preliminary data.</text>
</comment>
<keyword evidence="3" id="KW-1185">Reference proteome</keyword>
<sequence length="67" mass="7651">MGELGRTRPATPFSRRTPPSHRHESSPDPLYYHKRPSFPVPSPLNARQMTHKREGSSHLALHILKEA</sequence>
<feature type="region of interest" description="Disordered" evidence="1">
    <location>
        <begin position="1"/>
        <end position="41"/>
    </location>
</feature>
<evidence type="ECO:0000313" key="3">
    <source>
        <dbReference type="Proteomes" id="UP000324222"/>
    </source>
</evidence>
<accession>A0A5B7HLE3</accession>
<dbReference type="AlphaFoldDB" id="A0A5B7HLE3"/>
<evidence type="ECO:0000256" key="1">
    <source>
        <dbReference type="SAM" id="MobiDB-lite"/>
    </source>
</evidence>
<organism evidence="2 3">
    <name type="scientific">Portunus trituberculatus</name>
    <name type="common">Swimming crab</name>
    <name type="synonym">Neptunus trituberculatus</name>
    <dbReference type="NCBI Taxonomy" id="210409"/>
    <lineage>
        <taxon>Eukaryota</taxon>
        <taxon>Metazoa</taxon>
        <taxon>Ecdysozoa</taxon>
        <taxon>Arthropoda</taxon>
        <taxon>Crustacea</taxon>
        <taxon>Multicrustacea</taxon>
        <taxon>Malacostraca</taxon>
        <taxon>Eumalacostraca</taxon>
        <taxon>Eucarida</taxon>
        <taxon>Decapoda</taxon>
        <taxon>Pleocyemata</taxon>
        <taxon>Brachyura</taxon>
        <taxon>Eubrachyura</taxon>
        <taxon>Portunoidea</taxon>
        <taxon>Portunidae</taxon>
        <taxon>Portuninae</taxon>
        <taxon>Portunus</taxon>
    </lineage>
</organism>
<dbReference type="EMBL" id="VSRR010029359">
    <property type="protein sequence ID" value="MPC69404.1"/>
    <property type="molecule type" value="Genomic_DNA"/>
</dbReference>
<name>A0A5B7HLE3_PORTR</name>
<protein>
    <submittedName>
        <fullName evidence="2">Uncharacterized protein</fullName>
    </submittedName>
</protein>